<organism evidence="3 4">
    <name type="scientific">Brasilonema bromeliae SPC951</name>
    <dbReference type="NCBI Taxonomy" id="385972"/>
    <lineage>
        <taxon>Bacteria</taxon>
        <taxon>Bacillati</taxon>
        <taxon>Cyanobacteriota</taxon>
        <taxon>Cyanophyceae</taxon>
        <taxon>Nostocales</taxon>
        <taxon>Scytonemataceae</taxon>
        <taxon>Brasilonema</taxon>
        <taxon>Bromeliae group (in: Brasilonema)</taxon>
    </lineage>
</organism>
<dbReference type="EMBL" id="QMEB01000031">
    <property type="protein sequence ID" value="NMG19077.1"/>
    <property type="molecule type" value="Genomic_DNA"/>
</dbReference>
<reference evidence="3 4" key="1">
    <citation type="submission" date="2018-06" db="EMBL/GenBank/DDBJ databases">
        <title>Comparative genomics of Brasilonema spp. strains.</title>
        <authorList>
            <person name="Alvarenga D.O."/>
            <person name="Fiore M.F."/>
            <person name="Varani A.M."/>
        </authorList>
    </citation>
    <scope>NUCLEOTIDE SEQUENCE [LARGE SCALE GENOMIC DNA]</scope>
    <source>
        <strain evidence="3 4">SPC951</strain>
    </source>
</reference>
<keyword evidence="4" id="KW-1185">Reference proteome</keyword>
<protein>
    <submittedName>
        <fullName evidence="3">Glycosyltransferase family 1 protein</fullName>
    </submittedName>
</protein>
<dbReference type="PANTHER" id="PTHR45947:SF13">
    <property type="entry name" value="TRANSFERASE"/>
    <property type="match status" value="1"/>
</dbReference>
<evidence type="ECO:0000313" key="3">
    <source>
        <dbReference type="EMBL" id="NMG19077.1"/>
    </source>
</evidence>
<dbReference type="Gene3D" id="3.40.50.2000">
    <property type="entry name" value="Glycogen Phosphorylase B"/>
    <property type="match status" value="2"/>
</dbReference>
<comment type="caution">
    <text evidence="3">The sequence shown here is derived from an EMBL/GenBank/DDBJ whole genome shotgun (WGS) entry which is preliminary data.</text>
</comment>
<dbReference type="InterPro" id="IPR001296">
    <property type="entry name" value="Glyco_trans_1"/>
</dbReference>
<gene>
    <name evidence="3" type="ORF">DP116_06305</name>
</gene>
<dbReference type="PANTHER" id="PTHR45947">
    <property type="entry name" value="SULFOQUINOVOSYL TRANSFERASE SQD2"/>
    <property type="match status" value="1"/>
</dbReference>
<dbReference type="CDD" id="cd03801">
    <property type="entry name" value="GT4_PimA-like"/>
    <property type="match status" value="1"/>
</dbReference>
<dbReference type="Pfam" id="PF00534">
    <property type="entry name" value="Glycos_transf_1"/>
    <property type="match status" value="1"/>
</dbReference>
<sequence length="391" mass="43726">MRILSLHNRYQLPGGEDVVVSMERELLEANGHCVDLFEVNNDHITNSIEKAKSAVNSIYSISSKTQILQRIASFKPDIVHVHNFFPILSPSVYYACREAAVPVIQTLHNYRLLCLNSYFFREGKVCEDCLGKSFAWPGVVHSCYRGSKTGSAVIGAMQSIHRTLQTWNKVVDVYITVTEFARQKYIQGNLPASKLVVKPNFLYPDPKPGEGQGNYALFVGRLSPEKGLETLLKAWEKLAGKIPLKIVGDGPLANTVASTAQRLTGVEWLGRLPKQEVLKLMKDAQALIFPSLWYEGFPLVIVEAYAVGLPVIASNLGSQSSLVEHGRTGLHFRPGDPEDLVAQVEWALTHPAALAQMRQETRGEFEAKYTAERNYQMLMDIYERVVNCKTF</sequence>
<dbReference type="Pfam" id="PF13439">
    <property type="entry name" value="Glyco_transf_4"/>
    <property type="match status" value="1"/>
</dbReference>
<feature type="domain" description="Glycosyl transferase family 1" evidence="1">
    <location>
        <begin position="211"/>
        <end position="362"/>
    </location>
</feature>
<dbReference type="RefSeq" id="WP_169154358.1">
    <property type="nucleotide sequence ID" value="NZ_CAWPJE010000396.1"/>
</dbReference>
<evidence type="ECO:0000313" key="4">
    <source>
        <dbReference type="Proteomes" id="UP000718564"/>
    </source>
</evidence>
<dbReference type="InterPro" id="IPR028098">
    <property type="entry name" value="Glyco_trans_4-like_N"/>
</dbReference>
<name>A0ABX1P429_9CYAN</name>
<proteinExistence type="predicted"/>
<feature type="domain" description="Glycosyltransferase subfamily 4-like N-terminal" evidence="2">
    <location>
        <begin position="30"/>
        <end position="201"/>
    </location>
</feature>
<evidence type="ECO:0000259" key="2">
    <source>
        <dbReference type="Pfam" id="PF13439"/>
    </source>
</evidence>
<dbReference type="Proteomes" id="UP000718564">
    <property type="component" value="Unassembled WGS sequence"/>
</dbReference>
<accession>A0ABX1P429</accession>
<evidence type="ECO:0000259" key="1">
    <source>
        <dbReference type="Pfam" id="PF00534"/>
    </source>
</evidence>
<dbReference type="SUPFAM" id="SSF53756">
    <property type="entry name" value="UDP-Glycosyltransferase/glycogen phosphorylase"/>
    <property type="match status" value="1"/>
</dbReference>
<dbReference type="InterPro" id="IPR050194">
    <property type="entry name" value="Glycosyltransferase_grp1"/>
</dbReference>